<gene>
    <name evidence="10" type="primary">manD</name>
    <name evidence="10" type="ORF">DAQ1742_00325</name>
</gene>
<proteinExistence type="inferred from homology"/>
<evidence type="ECO:0000313" key="11">
    <source>
        <dbReference type="Proteomes" id="UP000294820"/>
    </source>
</evidence>
<feature type="binding site" evidence="7">
    <location>
        <begin position="302"/>
        <end position="304"/>
    </location>
    <ligand>
        <name>substrate</name>
    </ligand>
</feature>
<dbReference type="InterPro" id="IPR032466">
    <property type="entry name" value="Metal_Hydrolase"/>
</dbReference>
<evidence type="ECO:0000256" key="1">
    <source>
        <dbReference type="ARBA" id="ARBA00010716"/>
    </source>
</evidence>
<keyword evidence="3 5" id="KW-0378">Hydrolase</keyword>
<feature type="binding site" evidence="7">
    <location>
        <position position="223"/>
    </location>
    <ligand>
        <name>substrate</name>
    </ligand>
</feature>
<evidence type="ECO:0000313" key="10">
    <source>
        <dbReference type="EMBL" id="SLM61433.1"/>
    </source>
</evidence>
<keyword evidence="11" id="KW-1185">Reference proteome</keyword>
<comment type="cofactor">
    <cofactor evidence="8">
        <name>a divalent metal cation</name>
        <dbReference type="ChEBI" id="CHEBI:60240"/>
    </cofactor>
    <text evidence="8">Binds 1 divalent metal cation per subunit.</text>
</comment>
<dbReference type="GO" id="GO:0008448">
    <property type="term" value="F:N-acetylglucosamine-6-phosphate deacetylase activity"/>
    <property type="evidence" value="ECO:0007669"/>
    <property type="project" value="UniProtKB-EC"/>
</dbReference>
<accession>A0A375A5Y9</accession>
<keyword evidence="4 5" id="KW-0119">Carbohydrate metabolism</keyword>
<keyword evidence="2 8" id="KW-0479">Metal-binding</keyword>
<feature type="binding site" evidence="7">
    <location>
        <position position="136"/>
    </location>
    <ligand>
        <name>substrate</name>
    </ligand>
</feature>
<name>A0A375A5Y9_9GAMM</name>
<evidence type="ECO:0000256" key="6">
    <source>
        <dbReference type="PIRSR" id="PIRSR038994-1"/>
    </source>
</evidence>
<dbReference type="InterPro" id="IPR003764">
    <property type="entry name" value="GlcNAc_6-P_deAcase"/>
</dbReference>
<evidence type="ECO:0000256" key="8">
    <source>
        <dbReference type="PIRSR" id="PIRSR038994-3"/>
    </source>
</evidence>
<dbReference type="NCBIfam" id="TIGR00221">
    <property type="entry name" value="nagA"/>
    <property type="match status" value="1"/>
</dbReference>
<dbReference type="Proteomes" id="UP000294820">
    <property type="component" value="Chromosome 1"/>
</dbReference>
<dbReference type="PIRSF" id="PIRSF038994">
    <property type="entry name" value="NagA"/>
    <property type="match status" value="1"/>
</dbReference>
<evidence type="ECO:0000256" key="5">
    <source>
        <dbReference type="PIRNR" id="PIRNR038994"/>
    </source>
</evidence>
<dbReference type="SUPFAM" id="SSF51338">
    <property type="entry name" value="Composite domain of metallo-dependent hydrolases"/>
    <property type="match status" value="1"/>
</dbReference>
<organism evidence="10 11">
    <name type="scientific">Dickeya aquatica</name>
    <dbReference type="NCBI Taxonomy" id="1401087"/>
    <lineage>
        <taxon>Bacteria</taxon>
        <taxon>Pseudomonadati</taxon>
        <taxon>Pseudomonadota</taxon>
        <taxon>Gammaproteobacteria</taxon>
        <taxon>Enterobacterales</taxon>
        <taxon>Pectobacteriaceae</taxon>
        <taxon>Dickeya</taxon>
    </lineage>
</organism>
<dbReference type="GO" id="GO:0006046">
    <property type="term" value="P:N-acetylglucosamine catabolic process"/>
    <property type="evidence" value="ECO:0007669"/>
    <property type="project" value="TreeGrafter"/>
</dbReference>
<dbReference type="EC" id="3.5.1.25" evidence="10"/>
<comment type="similarity">
    <text evidence="1 5">Belongs to the metallo-dependent hydrolases superfamily. NagA family.</text>
</comment>
<dbReference type="KEGG" id="daq:DAQ1742_00325"/>
<feature type="active site" description="Proton donor/acceptor" evidence="6">
    <location>
        <position position="269"/>
    </location>
</feature>
<dbReference type="Pfam" id="PF01979">
    <property type="entry name" value="Amidohydro_1"/>
    <property type="match status" value="1"/>
</dbReference>
<dbReference type="SUPFAM" id="SSF51556">
    <property type="entry name" value="Metallo-dependent hydrolases"/>
    <property type="match status" value="1"/>
</dbReference>
<evidence type="ECO:0000256" key="3">
    <source>
        <dbReference type="ARBA" id="ARBA00022801"/>
    </source>
</evidence>
<evidence type="ECO:0000256" key="4">
    <source>
        <dbReference type="ARBA" id="ARBA00023277"/>
    </source>
</evidence>
<sequence length="401" mass="42654">MVAQIRARRLLTEQGWLEHQQLTFVDGIITAIDPIRDGSPARDVDLLVPALIDGHVHGAVGVDVMDNTRDALRTLSLAKAAEGVGAFLATTVTAPLDQIEHTLSRVADGVQAGMPGAQLLGSYLEGPYFTPENKGAHDPALFRELNIAELDRLQRCARGTLRVVALAPEKPHALEAIRHLSATGVRVMLGHSAADHDTTREALSAGATGLVHCFNGMRGLHHREPGMVGAGLMHPFAWLELIADGHHVHPSVLRLCHCCAHDRLLLITDAMRAAGMPDGHYLLGNYRVEMKEGVVRTEAGGLAGSTLNLLGAVRNMVHLAGVTLADAIHMASLAPARMLGIADRLGSLAVGKQANVLALSVDLHQQHIWVAGQAIDPACFSAVFSRACVNSDNGAQESLCI</sequence>
<reference evidence="10 11" key="1">
    <citation type="submission" date="2016-09" db="EMBL/GenBank/DDBJ databases">
        <authorList>
            <person name="Reverchon S."/>
            <person name="Nasser W."/>
            <person name="Leonard S."/>
            <person name="Brochier C."/>
            <person name="Duprey A."/>
        </authorList>
    </citation>
    <scope>NUCLEOTIDE SEQUENCE [LARGE SCALE GENOMIC DNA]</scope>
    <source>
        <strain evidence="10 11">174/2</strain>
    </source>
</reference>
<dbReference type="Gene3D" id="2.30.40.10">
    <property type="entry name" value="Urease, subunit C, domain 1"/>
    <property type="match status" value="1"/>
</dbReference>
<dbReference type="Gene3D" id="3.20.20.140">
    <property type="entry name" value="Metal-dependent hydrolases"/>
    <property type="match status" value="1"/>
</dbReference>
<protein>
    <submittedName>
        <fullName evidence="10">N-acetylglucosamine-6-phosphate deacetylase</fullName>
        <ecNumber evidence="10">3.5.1.25</ecNumber>
    </submittedName>
</protein>
<dbReference type="GO" id="GO:0046872">
    <property type="term" value="F:metal ion binding"/>
    <property type="evidence" value="ECO:0007669"/>
    <property type="project" value="UniProtKB-KW"/>
</dbReference>
<feature type="binding site" evidence="8">
    <location>
        <position position="191"/>
    </location>
    <ligand>
        <name>Zn(2+)</name>
        <dbReference type="ChEBI" id="CHEBI:29105"/>
    </ligand>
</feature>
<dbReference type="CDD" id="cd00854">
    <property type="entry name" value="NagA"/>
    <property type="match status" value="1"/>
</dbReference>
<evidence type="ECO:0000259" key="9">
    <source>
        <dbReference type="Pfam" id="PF01979"/>
    </source>
</evidence>
<feature type="binding site" evidence="7">
    <location>
        <begin position="215"/>
        <end position="216"/>
    </location>
    <ligand>
        <name>substrate</name>
    </ligand>
</feature>
<feature type="binding site" evidence="8">
    <location>
        <position position="212"/>
    </location>
    <ligand>
        <name>Zn(2+)</name>
        <dbReference type="ChEBI" id="CHEBI:29105"/>
    </ligand>
</feature>
<feature type="binding site" evidence="7">
    <location>
        <position position="247"/>
    </location>
    <ligand>
        <name>substrate</name>
    </ligand>
</feature>
<dbReference type="PANTHER" id="PTHR11113:SF14">
    <property type="entry name" value="N-ACETYLGLUCOSAMINE-6-PHOSPHATE DEACETYLASE"/>
    <property type="match status" value="1"/>
</dbReference>
<dbReference type="AlphaFoldDB" id="A0A375A5Y9"/>
<feature type="binding site" evidence="8">
    <location>
        <position position="125"/>
    </location>
    <ligand>
        <name>Zn(2+)</name>
        <dbReference type="ChEBI" id="CHEBI:29105"/>
    </ligand>
</feature>
<evidence type="ECO:0000256" key="7">
    <source>
        <dbReference type="PIRSR" id="PIRSR038994-2"/>
    </source>
</evidence>
<dbReference type="InterPro" id="IPR011059">
    <property type="entry name" value="Metal-dep_hydrolase_composite"/>
</dbReference>
<dbReference type="RefSeq" id="WP_035339348.1">
    <property type="nucleotide sequence ID" value="NZ_LT615367.1"/>
</dbReference>
<dbReference type="FunFam" id="3.20.20.140:FF:000004">
    <property type="entry name" value="N-acetylglucosamine-6-phosphate deacetylase"/>
    <property type="match status" value="1"/>
</dbReference>
<evidence type="ECO:0000256" key="2">
    <source>
        <dbReference type="ARBA" id="ARBA00022723"/>
    </source>
</evidence>
<dbReference type="InterPro" id="IPR006680">
    <property type="entry name" value="Amidohydro-rel"/>
</dbReference>
<dbReference type="EMBL" id="LT615367">
    <property type="protein sequence ID" value="SLM61433.1"/>
    <property type="molecule type" value="Genomic_DNA"/>
</dbReference>
<feature type="domain" description="Amidohydrolase-related" evidence="9">
    <location>
        <begin position="47"/>
        <end position="367"/>
    </location>
</feature>
<dbReference type="PANTHER" id="PTHR11113">
    <property type="entry name" value="N-ACETYLGLUCOSAMINE-6-PHOSPHATE DEACETYLASE"/>
    <property type="match status" value="1"/>
</dbReference>